<gene>
    <name evidence="2" type="ORF">HRJ53_13055</name>
</gene>
<comment type="caution">
    <text evidence="2">The sequence shown here is derived from an EMBL/GenBank/DDBJ whole genome shotgun (WGS) entry which is preliminary data.</text>
</comment>
<name>A0A7V8SX48_9BACT</name>
<keyword evidence="3" id="KW-1185">Reference proteome</keyword>
<evidence type="ECO:0000313" key="2">
    <source>
        <dbReference type="EMBL" id="MBA0085920.1"/>
    </source>
</evidence>
<dbReference type="Proteomes" id="UP000567293">
    <property type="component" value="Unassembled WGS sequence"/>
</dbReference>
<dbReference type="InterPro" id="IPR036688">
    <property type="entry name" value="MoeA_C_domain_IV_sf"/>
</dbReference>
<protein>
    <recommendedName>
        <fullName evidence="1">MoeA C-terminal domain-containing protein</fullName>
    </recommendedName>
</protein>
<dbReference type="AlphaFoldDB" id="A0A7V8SX48"/>
<dbReference type="InterPro" id="IPR005111">
    <property type="entry name" value="MoeA_C_domain_IV"/>
</dbReference>
<dbReference type="GO" id="GO:0032324">
    <property type="term" value="P:molybdopterin cofactor biosynthetic process"/>
    <property type="evidence" value="ECO:0007669"/>
    <property type="project" value="InterPro"/>
</dbReference>
<proteinExistence type="predicted"/>
<dbReference type="EMBL" id="JACDQQ010001266">
    <property type="protein sequence ID" value="MBA0085920.1"/>
    <property type="molecule type" value="Genomic_DNA"/>
</dbReference>
<evidence type="ECO:0000313" key="3">
    <source>
        <dbReference type="Proteomes" id="UP000567293"/>
    </source>
</evidence>
<accession>A0A7V8SX48</accession>
<sequence length="92" mass="9709">MIDLLSGAEARPLPLLEARLADALNERPGLDHFLPARIEWRGATPEVKALKWQGSGDIAALAAANCFLVVPAAGEKIAAGGRVSVLLRKDVV</sequence>
<dbReference type="Gene3D" id="2.40.340.10">
    <property type="entry name" value="MoeA, C-terminal, domain IV"/>
    <property type="match status" value="1"/>
</dbReference>
<evidence type="ECO:0000259" key="1">
    <source>
        <dbReference type="Pfam" id="PF03454"/>
    </source>
</evidence>
<organism evidence="2 3">
    <name type="scientific">Candidatus Acidiferrum panamense</name>
    <dbReference type="NCBI Taxonomy" id="2741543"/>
    <lineage>
        <taxon>Bacteria</taxon>
        <taxon>Pseudomonadati</taxon>
        <taxon>Acidobacteriota</taxon>
        <taxon>Terriglobia</taxon>
        <taxon>Candidatus Acidiferrales</taxon>
        <taxon>Candidatus Acidiferrum</taxon>
    </lineage>
</organism>
<dbReference type="Pfam" id="PF03454">
    <property type="entry name" value="MoeA_C"/>
    <property type="match status" value="1"/>
</dbReference>
<feature type="domain" description="MoeA C-terminal" evidence="1">
    <location>
        <begin position="18"/>
        <end position="87"/>
    </location>
</feature>
<reference evidence="2" key="1">
    <citation type="submission" date="2020-06" db="EMBL/GenBank/DDBJ databases">
        <title>Legume-microbial interactions unlock mineral nutrients during tropical forest succession.</title>
        <authorList>
            <person name="Epihov D.Z."/>
        </authorList>
    </citation>
    <scope>NUCLEOTIDE SEQUENCE [LARGE SCALE GENOMIC DNA]</scope>
    <source>
        <strain evidence="2">Pan2503</strain>
    </source>
</reference>
<dbReference type="SUPFAM" id="SSF63867">
    <property type="entry name" value="MoeA C-terminal domain-like"/>
    <property type="match status" value="1"/>
</dbReference>